<sequence>MSDKRVPNSTLDVTVDANFLFHDQSYLITVSISQHNELRKAIVSNIAKFEEELFNRTLSATRYSSIPDYINKSKMYRNYVWATDTKIITQTAMLGISIYIYIHLLVLLLAELDMEPKLYMQFLVILTHLCILSMLVLIISKEISLLIFLKHLLLMESGYCVWEVHHLKNIGCLM</sequence>
<proteinExistence type="predicted"/>
<keyword evidence="1" id="KW-0812">Transmembrane</keyword>
<keyword evidence="1" id="KW-0472">Membrane</keyword>
<organism evidence="2">
    <name type="scientific">Amphimedon queenslandica</name>
    <name type="common">Sponge</name>
    <dbReference type="NCBI Taxonomy" id="400682"/>
    <lineage>
        <taxon>Eukaryota</taxon>
        <taxon>Metazoa</taxon>
        <taxon>Porifera</taxon>
        <taxon>Demospongiae</taxon>
        <taxon>Heteroscleromorpha</taxon>
        <taxon>Haplosclerida</taxon>
        <taxon>Niphatidae</taxon>
        <taxon>Amphimedon</taxon>
    </lineage>
</organism>
<evidence type="ECO:0000313" key="2">
    <source>
        <dbReference type="EnsemblMetazoa" id="Aqu2.1.39419_001"/>
    </source>
</evidence>
<feature type="transmembrane region" description="Helical" evidence="1">
    <location>
        <begin position="118"/>
        <end position="140"/>
    </location>
</feature>
<dbReference type="AlphaFoldDB" id="A0A1X7VHX9"/>
<dbReference type="EnsemblMetazoa" id="Aqu2.1.39419_001">
    <property type="protein sequence ID" value="Aqu2.1.39419_001"/>
    <property type="gene ID" value="Aqu2.1.39419"/>
</dbReference>
<evidence type="ECO:0000256" key="1">
    <source>
        <dbReference type="SAM" id="Phobius"/>
    </source>
</evidence>
<dbReference type="Gene3D" id="3.90.70.80">
    <property type="match status" value="1"/>
</dbReference>
<feature type="transmembrane region" description="Helical" evidence="1">
    <location>
        <begin position="92"/>
        <end position="112"/>
    </location>
</feature>
<protein>
    <submittedName>
        <fullName evidence="2">Uncharacterized protein</fullName>
    </submittedName>
</protein>
<name>A0A1X7VHX9_AMPQE</name>
<keyword evidence="1" id="KW-1133">Transmembrane helix</keyword>
<reference evidence="2" key="1">
    <citation type="submission" date="2017-05" db="UniProtKB">
        <authorList>
            <consortium name="EnsemblMetazoa"/>
        </authorList>
    </citation>
    <scope>IDENTIFICATION</scope>
</reference>
<dbReference type="InParanoid" id="A0A1X7VHX9"/>
<accession>A0A1X7VHX9</accession>